<feature type="compositionally biased region" description="Low complexity" evidence="1">
    <location>
        <begin position="53"/>
        <end position="67"/>
    </location>
</feature>
<reference evidence="2" key="1">
    <citation type="submission" date="2015-12" db="EMBL/GenBank/DDBJ databases">
        <title>Update maize B73 reference genome by single molecule sequencing technologies.</title>
        <authorList>
            <consortium name="Maize Genome Sequencing Project"/>
            <person name="Ware D."/>
        </authorList>
    </citation>
    <scope>NUCLEOTIDE SEQUENCE</scope>
    <source>
        <tissue evidence="2">Seedling</tissue>
    </source>
</reference>
<proteinExistence type="predicted"/>
<feature type="region of interest" description="Disordered" evidence="1">
    <location>
        <begin position="1"/>
        <end position="104"/>
    </location>
</feature>
<feature type="compositionally biased region" description="Basic residues" evidence="1">
    <location>
        <begin position="39"/>
        <end position="48"/>
    </location>
</feature>
<sequence length="132" mass="14477">MVRRKSQRASMRKRPGPVGPSKSPSWAPPATVRQTAQRLCRRHGHRHVAAPGSRQSSYPRTSPSRTSPTPPPPRRPLACSALPRSHAPASPWTTSTSSIAAPTTRPWLYARTPRAAPRVASRILHASRPFVD</sequence>
<evidence type="ECO:0000256" key="1">
    <source>
        <dbReference type="SAM" id="MobiDB-lite"/>
    </source>
</evidence>
<organism evidence="2">
    <name type="scientific">Zea mays</name>
    <name type="common">Maize</name>
    <dbReference type="NCBI Taxonomy" id="4577"/>
    <lineage>
        <taxon>Eukaryota</taxon>
        <taxon>Viridiplantae</taxon>
        <taxon>Streptophyta</taxon>
        <taxon>Embryophyta</taxon>
        <taxon>Tracheophyta</taxon>
        <taxon>Spermatophyta</taxon>
        <taxon>Magnoliopsida</taxon>
        <taxon>Liliopsida</taxon>
        <taxon>Poales</taxon>
        <taxon>Poaceae</taxon>
        <taxon>PACMAD clade</taxon>
        <taxon>Panicoideae</taxon>
        <taxon>Andropogonodae</taxon>
        <taxon>Andropogoneae</taxon>
        <taxon>Tripsacinae</taxon>
        <taxon>Zea</taxon>
    </lineage>
</organism>
<feature type="compositionally biased region" description="Low complexity" evidence="1">
    <location>
        <begin position="87"/>
        <end position="104"/>
    </location>
</feature>
<name>A0A1D6LRI0_MAIZE</name>
<dbReference type="GO" id="GO:0016829">
    <property type="term" value="F:lyase activity"/>
    <property type="evidence" value="ECO:0007669"/>
    <property type="project" value="UniProtKB-KW"/>
</dbReference>
<dbReference type="EMBL" id="CM000782">
    <property type="protein sequence ID" value="AQK82058.1"/>
    <property type="molecule type" value="Genomic_DNA"/>
</dbReference>
<accession>A0A1D6LRI0</accession>
<dbReference type="AlphaFoldDB" id="A0A1D6LRI0"/>
<keyword evidence="2" id="KW-0456">Lyase</keyword>
<evidence type="ECO:0000313" key="2">
    <source>
        <dbReference type="EMBL" id="AQK82058.1"/>
    </source>
</evidence>
<gene>
    <name evidence="2" type="ORF">ZEAMMB73_Zm00001d036820</name>
</gene>
<feature type="compositionally biased region" description="Basic residues" evidence="1">
    <location>
        <begin position="1"/>
        <end position="15"/>
    </location>
</feature>
<protein>
    <submittedName>
        <fullName evidence="2">Pectin lyase-like superfamily protein</fullName>
    </submittedName>
</protein>